<dbReference type="InParanoid" id="Q7NMU3"/>
<dbReference type="PhylomeDB" id="Q7NMU3"/>
<accession>Q7NMU3</accession>
<protein>
    <submittedName>
        <fullName evidence="1">Glr0672 protein</fullName>
    </submittedName>
</protein>
<keyword evidence="2" id="KW-1185">Reference proteome</keyword>
<proteinExistence type="predicted"/>
<dbReference type="AlphaFoldDB" id="Q7NMU3"/>
<dbReference type="PATRIC" id="fig|251221.4.peg.681"/>
<evidence type="ECO:0000313" key="2">
    <source>
        <dbReference type="Proteomes" id="UP000000557"/>
    </source>
</evidence>
<dbReference type="Proteomes" id="UP000000557">
    <property type="component" value="Chromosome"/>
</dbReference>
<dbReference type="OrthoDB" id="529867at2"/>
<dbReference type="eggNOG" id="ENOG502ZCAG">
    <property type="taxonomic scope" value="Bacteria"/>
</dbReference>
<dbReference type="EMBL" id="BA000045">
    <property type="protein sequence ID" value="BAC88613.1"/>
    <property type="molecule type" value="Genomic_DNA"/>
</dbReference>
<reference evidence="1 2" key="1">
    <citation type="journal article" date="2003" name="DNA Res.">
        <title>Complete genome structure of Gloeobacter violaceus PCC 7421, a cyanobacterium that lacks thylakoids.</title>
        <authorList>
            <person name="Nakamura Y."/>
            <person name="Kaneko T."/>
            <person name="Sato S."/>
            <person name="Mimuro M."/>
            <person name="Miyashita H."/>
            <person name="Tsuchiya T."/>
            <person name="Sasamoto S."/>
            <person name="Watanabe A."/>
            <person name="Kawashima K."/>
            <person name="Kishida Y."/>
            <person name="Kiyokawa C."/>
            <person name="Kohara M."/>
            <person name="Matsumoto M."/>
            <person name="Matsuno A."/>
            <person name="Nakazaki N."/>
            <person name="Shimpo S."/>
            <person name="Takeuchi C."/>
            <person name="Yamada M."/>
            <person name="Tabata S."/>
        </authorList>
    </citation>
    <scope>NUCLEOTIDE SEQUENCE [LARGE SCALE GENOMIC DNA]</scope>
    <source>
        <strain evidence="2">ATCC 29082 / PCC 7421</strain>
    </source>
</reference>
<reference evidence="1 2" key="2">
    <citation type="journal article" date="2003" name="DNA Res.">
        <title>Complete genome structure of Gloeobacter violaceus PCC 7421, a cyanobacterium that lacks thylakoids (supplement).</title>
        <authorList>
            <person name="Nakamura Y."/>
            <person name="Kaneko T."/>
            <person name="Sato S."/>
            <person name="Mimuro M."/>
            <person name="Miyashita H."/>
            <person name="Tsuchiya T."/>
            <person name="Sasamoto S."/>
            <person name="Watanabe A."/>
            <person name="Kawashima K."/>
            <person name="Kishida Y."/>
            <person name="Kiyokawa C."/>
            <person name="Kohara M."/>
            <person name="Matsumoto M."/>
            <person name="Matsuno A."/>
            <person name="Nakazaki N."/>
            <person name="Shimpo S."/>
            <person name="Takeuchi C."/>
            <person name="Yamada M."/>
            <person name="Tabata S."/>
        </authorList>
    </citation>
    <scope>NUCLEOTIDE SEQUENCE [LARGE SCALE GENOMIC DNA]</scope>
    <source>
        <strain evidence="2">ATCC 29082 / PCC 7421</strain>
    </source>
</reference>
<name>Q7NMU3_GLOVI</name>
<dbReference type="RefSeq" id="WP_011140674.1">
    <property type="nucleotide sequence ID" value="NC_005125.1"/>
</dbReference>
<dbReference type="KEGG" id="gvi:glr0672"/>
<dbReference type="HOGENOM" id="CLU_133284_0_0_3"/>
<organism evidence="1 2">
    <name type="scientific">Gloeobacter violaceus (strain ATCC 29082 / PCC 7421)</name>
    <dbReference type="NCBI Taxonomy" id="251221"/>
    <lineage>
        <taxon>Bacteria</taxon>
        <taxon>Bacillati</taxon>
        <taxon>Cyanobacteriota</taxon>
        <taxon>Cyanophyceae</taxon>
        <taxon>Gloeobacterales</taxon>
        <taxon>Gloeobacteraceae</taxon>
        <taxon>Gloeobacter</taxon>
    </lineage>
</organism>
<evidence type="ECO:0000313" key="1">
    <source>
        <dbReference type="EMBL" id="BAC88613.1"/>
    </source>
</evidence>
<dbReference type="EnsemblBacteria" id="BAC88613">
    <property type="protein sequence ID" value="BAC88613"/>
    <property type="gene ID" value="BAC88613"/>
</dbReference>
<gene>
    <name evidence="1" type="ordered locus">glr0672</name>
</gene>
<dbReference type="STRING" id="251221.gene:10758148"/>
<sequence length="176" mass="20673">MDGKARPLYLDKGSTQTLREGLKEYYAAYPNLTDPRELNEAFARIILAHDVSHVVYGCDTGMYDELKLLPLTWWTSDYHFSDHLRTLRDPTIGPAVAIMYGDLIKQHGTLWLYSSIFVEFPKLVPELTALWLRNRRRQRFVPFLQFEPLLARTLLDIRQEFELLPFIGRTARCRIR</sequence>